<accession>A0A0G3GM66</accession>
<dbReference type="STRING" id="1050174.CEPID_01770"/>
<dbReference type="KEGG" id="cei:CEPID_01770"/>
<keyword evidence="1" id="KW-0472">Membrane</keyword>
<reference evidence="2 3" key="1">
    <citation type="submission" date="2015-05" db="EMBL/GenBank/DDBJ databases">
        <title>Complete genome sequence of Corynebacterium epidermidicanis DSM 45586, isolated from the skin of a dog suffering from pruritus.</title>
        <authorList>
            <person name="Ruckert C."/>
            <person name="Albersmeier A."/>
            <person name="Winkler A."/>
            <person name="Tauch A."/>
        </authorList>
    </citation>
    <scope>NUCLEOTIDE SEQUENCE [LARGE SCALE GENOMIC DNA]</scope>
    <source>
        <strain evidence="2 3">DSM 45586</strain>
    </source>
</reference>
<evidence type="ECO:0000313" key="2">
    <source>
        <dbReference type="EMBL" id="AKK02239.1"/>
    </source>
</evidence>
<protein>
    <recommendedName>
        <fullName evidence="4">DUF3592 family protein</fullName>
    </recommendedName>
</protein>
<organism evidence="2 3">
    <name type="scientific">Corynebacterium epidermidicanis</name>
    <dbReference type="NCBI Taxonomy" id="1050174"/>
    <lineage>
        <taxon>Bacteria</taxon>
        <taxon>Bacillati</taxon>
        <taxon>Actinomycetota</taxon>
        <taxon>Actinomycetes</taxon>
        <taxon>Mycobacteriales</taxon>
        <taxon>Corynebacteriaceae</taxon>
        <taxon>Corynebacterium</taxon>
    </lineage>
</organism>
<dbReference type="PATRIC" id="fig|1050174.4.peg.360"/>
<dbReference type="PROSITE" id="PS51257">
    <property type="entry name" value="PROKAR_LIPOPROTEIN"/>
    <property type="match status" value="1"/>
</dbReference>
<keyword evidence="1" id="KW-0812">Transmembrane</keyword>
<gene>
    <name evidence="2" type="ORF">CEPID_01770</name>
</gene>
<feature type="transmembrane region" description="Helical" evidence="1">
    <location>
        <begin position="12"/>
        <end position="31"/>
    </location>
</feature>
<evidence type="ECO:0000256" key="1">
    <source>
        <dbReference type="SAM" id="Phobius"/>
    </source>
</evidence>
<keyword evidence="3" id="KW-1185">Reference proteome</keyword>
<dbReference type="RefSeq" id="WP_236684273.1">
    <property type="nucleotide sequence ID" value="NZ_CP011541.1"/>
</dbReference>
<sequence length="145" mass="15517">MQVRRRLTQLVIALYACAILGCVAMVAGPFLNDREINASHGRALARVTSVSSIRTTVDYQDEAGIFHSPRAGVLYPSGLGEGQRVWVEYAKGNPELVKVEGRTWTLSLLPAGSTAAVATVVFIALLVALRRGGRRKAQPAIGGMN</sequence>
<proteinExistence type="predicted"/>
<dbReference type="AlphaFoldDB" id="A0A0G3GM66"/>
<evidence type="ECO:0008006" key="4">
    <source>
        <dbReference type="Google" id="ProtNLM"/>
    </source>
</evidence>
<name>A0A0G3GM66_9CORY</name>
<dbReference type="EMBL" id="CP011541">
    <property type="protein sequence ID" value="AKK02239.1"/>
    <property type="molecule type" value="Genomic_DNA"/>
</dbReference>
<feature type="transmembrane region" description="Helical" evidence="1">
    <location>
        <begin position="108"/>
        <end position="129"/>
    </location>
</feature>
<dbReference type="Proteomes" id="UP000035368">
    <property type="component" value="Chromosome"/>
</dbReference>
<keyword evidence="1" id="KW-1133">Transmembrane helix</keyword>
<evidence type="ECO:0000313" key="3">
    <source>
        <dbReference type="Proteomes" id="UP000035368"/>
    </source>
</evidence>